<dbReference type="RefSeq" id="WP_062951668.1">
    <property type="nucleotide sequence ID" value="NZ_LPVY01000011.1"/>
</dbReference>
<name>A0A154L6U2_9PROT</name>
<evidence type="ECO:0000313" key="3">
    <source>
        <dbReference type="Proteomes" id="UP000076335"/>
    </source>
</evidence>
<gene>
    <name evidence="2" type="ORF">AUP42_18740</name>
</gene>
<dbReference type="Proteomes" id="UP000076335">
    <property type="component" value="Unassembled WGS sequence"/>
</dbReference>
<evidence type="ECO:0000259" key="1">
    <source>
        <dbReference type="PROSITE" id="PS51340"/>
    </source>
</evidence>
<dbReference type="InterPro" id="IPR011037">
    <property type="entry name" value="Pyrv_Knase-like_insert_dom_sf"/>
</dbReference>
<dbReference type="InterPro" id="IPR005302">
    <property type="entry name" value="MoCF_Sase_C"/>
</dbReference>
<dbReference type="SUPFAM" id="SSF50800">
    <property type="entry name" value="PK beta-barrel domain-like"/>
    <property type="match status" value="1"/>
</dbReference>
<comment type="caution">
    <text evidence="2">The sequence shown here is derived from an EMBL/GenBank/DDBJ whole genome shotgun (WGS) entry which is preliminary data.</text>
</comment>
<accession>A0A154L6U2</accession>
<sequence>MTATLIGIARKPRSRAPMETLDRVNVSLDLGVDGDYRGRLRKRQITVLAEEDWLAACAEINRADLPWTTRRANLLVRGIKLPRTRGARIRIGDLVLEVTGETDPCNRMEEAAAGLEKALSPDWRGGVTCRTIEPGAIRVGDAVVSV</sequence>
<evidence type="ECO:0000313" key="2">
    <source>
        <dbReference type="EMBL" id="KZB64965.1"/>
    </source>
</evidence>
<reference evidence="2 3" key="1">
    <citation type="submission" date="2015-12" db="EMBL/GenBank/DDBJ databases">
        <title>Genome sequence of Thalassospira lucentensis MCCC 1A02072.</title>
        <authorList>
            <person name="Lu L."/>
            <person name="Lai Q."/>
            <person name="Shao Z."/>
            <person name="Qian P."/>
        </authorList>
    </citation>
    <scope>NUCLEOTIDE SEQUENCE [LARGE SCALE GENOMIC DNA]</scope>
    <source>
        <strain evidence="2 3">MCCC 1A02072</strain>
    </source>
</reference>
<dbReference type="GO" id="GO:0003824">
    <property type="term" value="F:catalytic activity"/>
    <property type="evidence" value="ECO:0007669"/>
    <property type="project" value="InterPro"/>
</dbReference>
<dbReference type="PANTHER" id="PTHR36930">
    <property type="entry name" value="METAL-SULFUR CLUSTER BIOSYNTHESIS PROTEINS YUAD-RELATED"/>
    <property type="match status" value="1"/>
</dbReference>
<dbReference type="Pfam" id="PF03473">
    <property type="entry name" value="MOSC"/>
    <property type="match status" value="1"/>
</dbReference>
<dbReference type="EMBL" id="LPVY01000011">
    <property type="protein sequence ID" value="KZB64965.1"/>
    <property type="molecule type" value="Genomic_DNA"/>
</dbReference>
<dbReference type="PANTHER" id="PTHR36930:SF1">
    <property type="entry name" value="MOSC DOMAIN-CONTAINING PROTEIN"/>
    <property type="match status" value="1"/>
</dbReference>
<feature type="domain" description="MOSC" evidence="1">
    <location>
        <begin position="11"/>
        <end position="146"/>
    </location>
</feature>
<dbReference type="OrthoDB" id="1550913at2"/>
<dbReference type="Gene3D" id="2.40.33.20">
    <property type="entry name" value="PK beta-barrel domain-like"/>
    <property type="match status" value="1"/>
</dbReference>
<organism evidence="2 3">
    <name type="scientific">Thalassospira lucentensis</name>
    <dbReference type="NCBI Taxonomy" id="168935"/>
    <lineage>
        <taxon>Bacteria</taxon>
        <taxon>Pseudomonadati</taxon>
        <taxon>Pseudomonadota</taxon>
        <taxon>Alphaproteobacteria</taxon>
        <taxon>Rhodospirillales</taxon>
        <taxon>Thalassospiraceae</taxon>
        <taxon>Thalassospira</taxon>
    </lineage>
</organism>
<dbReference type="PROSITE" id="PS51340">
    <property type="entry name" value="MOSC"/>
    <property type="match status" value="1"/>
</dbReference>
<protein>
    <submittedName>
        <fullName evidence="2">Molybdenum cofactor biosysynthesis protein</fullName>
    </submittedName>
</protein>
<proteinExistence type="predicted"/>
<dbReference type="GO" id="GO:0030151">
    <property type="term" value="F:molybdenum ion binding"/>
    <property type="evidence" value="ECO:0007669"/>
    <property type="project" value="InterPro"/>
</dbReference>
<dbReference type="InterPro" id="IPR052716">
    <property type="entry name" value="MOSC_domain"/>
</dbReference>
<dbReference type="GO" id="GO:0030170">
    <property type="term" value="F:pyridoxal phosphate binding"/>
    <property type="evidence" value="ECO:0007669"/>
    <property type="project" value="InterPro"/>
</dbReference>
<dbReference type="AlphaFoldDB" id="A0A154L6U2"/>